<dbReference type="EMBL" id="CP155447">
    <property type="protein sequence ID" value="XBH02301.1"/>
    <property type="molecule type" value="Genomic_DNA"/>
</dbReference>
<evidence type="ECO:0000313" key="1">
    <source>
        <dbReference type="EMBL" id="XBH02301.1"/>
    </source>
</evidence>
<reference evidence="1" key="1">
    <citation type="submission" date="2024-05" db="EMBL/GenBank/DDBJ databases">
        <title>Planctomycetes of the genus Singulisphaera possess chitinolytic capabilities.</title>
        <authorList>
            <person name="Ivanova A."/>
        </authorList>
    </citation>
    <scope>NUCLEOTIDE SEQUENCE</scope>
    <source>
        <strain evidence="1">Ch08T</strain>
    </source>
</reference>
<accession>A0AAU7CAP0</accession>
<dbReference type="AlphaFoldDB" id="A0AAU7CAP0"/>
<gene>
    <name evidence="1" type="ORF">V5E97_28790</name>
</gene>
<dbReference type="RefSeq" id="WP_406695043.1">
    <property type="nucleotide sequence ID" value="NZ_CP155447.1"/>
</dbReference>
<proteinExistence type="predicted"/>
<organism evidence="1">
    <name type="scientific">Singulisphaera sp. Ch08</name>
    <dbReference type="NCBI Taxonomy" id="3120278"/>
    <lineage>
        <taxon>Bacteria</taxon>
        <taxon>Pseudomonadati</taxon>
        <taxon>Planctomycetota</taxon>
        <taxon>Planctomycetia</taxon>
        <taxon>Isosphaerales</taxon>
        <taxon>Isosphaeraceae</taxon>
        <taxon>Singulisphaera</taxon>
    </lineage>
</organism>
<sequence length="85" mass="9300">MSVLAHHTSAIERLQRMTSRLADSSLTIAEASLLRSLIHQLMDEITTGGSRVTNPERVVWSQEECSNRVGLVSSVSESAAMCRAE</sequence>
<protein>
    <submittedName>
        <fullName evidence="1">Uncharacterized protein</fullName>
    </submittedName>
</protein>
<name>A0AAU7CAP0_9BACT</name>